<reference evidence="3" key="1">
    <citation type="submission" date="2014-03" db="EMBL/GenBank/DDBJ databases">
        <authorList>
            <person name="Aksoy S."/>
            <person name="Warren W."/>
            <person name="Wilson R.K."/>
        </authorList>
    </citation>
    <scope>NUCLEOTIDE SEQUENCE [LARGE SCALE GENOMIC DNA]</scope>
    <source>
        <strain evidence="3">IAEA</strain>
    </source>
</reference>
<name>A0A1A9X129_9MUSC</name>
<keyword evidence="1" id="KW-0812">Transmembrane</keyword>
<keyword evidence="1" id="KW-0472">Membrane</keyword>
<dbReference type="VEuPathDB" id="VectorBase:GBRI040271"/>
<dbReference type="Proteomes" id="UP000091820">
    <property type="component" value="Unassembled WGS sequence"/>
</dbReference>
<keyword evidence="3" id="KW-1185">Reference proteome</keyword>
<sequence length="180" mass="20783">MKIKTKQTGTKPYRYSKPTAIKTTSLKLQQCRHNMNAELQANRYIMNTFLYKSTNINGDNFGSFINTANLSRCLTIYLFIDVVAQHMRVDGLEKTNQVDWLTIKSDYDSNIYIIASGECTEDIGNYKDTYLSRRWLAIIFNSVFAPNFIAIFTIIAEFLIEHARSLTVLCDIFRTVLLHN</sequence>
<dbReference type="AlphaFoldDB" id="A0A1A9X129"/>
<reference evidence="2" key="2">
    <citation type="submission" date="2020-05" db="UniProtKB">
        <authorList>
            <consortium name="EnsemblMetazoa"/>
        </authorList>
    </citation>
    <scope>IDENTIFICATION</scope>
    <source>
        <strain evidence="2">IAEA</strain>
    </source>
</reference>
<keyword evidence="1" id="KW-1133">Transmembrane helix</keyword>
<evidence type="ECO:0000256" key="1">
    <source>
        <dbReference type="SAM" id="Phobius"/>
    </source>
</evidence>
<proteinExistence type="predicted"/>
<accession>A0A1A9X129</accession>
<feature type="transmembrane region" description="Helical" evidence="1">
    <location>
        <begin position="135"/>
        <end position="160"/>
    </location>
</feature>
<organism evidence="2 3">
    <name type="scientific">Glossina brevipalpis</name>
    <dbReference type="NCBI Taxonomy" id="37001"/>
    <lineage>
        <taxon>Eukaryota</taxon>
        <taxon>Metazoa</taxon>
        <taxon>Ecdysozoa</taxon>
        <taxon>Arthropoda</taxon>
        <taxon>Hexapoda</taxon>
        <taxon>Insecta</taxon>
        <taxon>Pterygota</taxon>
        <taxon>Neoptera</taxon>
        <taxon>Endopterygota</taxon>
        <taxon>Diptera</taxon>
        <taxon>Brachycera</taxon>
        <taxon>Muscomorpha</taxon>
        <taxon>Hippoboscoidea</taxon>
        <taxon>Glossinidae</taxon>
        <taxon>Glossina</taxon>
    </lineage>
</organism>
<evidence type="ECO:0000313" key="2">
    <source>
        <dbReference type="EnsemblMetazoa" id="GBRI040271-PA"/>
    </source>
</evidence>
<protein>
    <submittedName>
        <fullName evidence="2">Uncharacterized protein</fullName>
    </submittedName>
</protein>
<evidence type="ECO:0000313" key="3">
    <source>
        <dbReference type="Proteomes" id="UP000091820"/>
    </source>
</evidence>
<dbReference type="EnsemblMetazoa" id="GBRI040271-RA">
    <property type="protein sequence ID" value="GBRI040271-PA"/>
    <property type="gene ID" value="GBRI040271"/>
</dbReference>